<organism evidence="3 4">
    <name type="scientific">Gloeobacter kilaueensis (strain ATCC BAA-2537 / CCAP 1431/1 / ULC 316 / JS1)</name>
    <dbReference type="NCBI Taxonomy" id="1183438"/>
    <lineage>
        <taxon>Bacteria</taxon>
        <taxon>Bacillati</taxon>
        <taxon>Cyanobacteriota</taxon>
        <taxon>Cyanophyceae</taxon>
        <taxon>Gloeobacterales</taxon>
        <taxon>Gloeobacteraceae</taxon>
        <taxon>Gloeobacter</taxon>
    </lineage>
</organism>
<dbReference type="eggNOG" id="COG3087">
    <property type="taxonomic scope" value="Bacteria"/>
</dbReference>
<dbReference type="InterPro" id="IPR010328">
    <property type="entry name" value="DUF928"/>
</dbReference>
<accession>U5QGP6</accession>
<feature type="compositionally biased region" description="Pro residues" evidence="1">
    <location>
        <begin position="31"/>
        <end position="40"/>
    </location>
</feature>
<keyword evidence="2" id="KW-0732">Signal</keyword>
<dbReference type="Proteomes" id="UP000017396">
    <property type="component" value="Chromosome"/>
</dbReference>
<evidence type="ECO:0000313" key="3">
    <source>
        <dbReference type="EMBL" id="AGY58116.1"/>
    </source>
</evidence>
<feature type="region of interest" description="Disordered" evidence="1">
    <location>
        <begin position="23"/>
        <end position="42"/>
    </location>
</feature>
<feature type="chain" id="PRO_5004663951" description="DUF928 domain-containing protein" evidence="2">
    <location>
        <begin position="23"/>
        <end position="257"/>
    </location>
</feature>
<name>U5QGP6_GLOK1</name>
<dbReference type="HOGENOM" id="CLU_061545_0_1_3"/>
<dbReference type="AlphaFoldDB" id="U5QGP6"/>
<evidence type="ECO:0000256" key="1">
    <source>
        <dbReference type="SAM" id="MobiDB-lite"/>
    </source>
</evidence>
<evidence type="ECO:0000313" key="4">
    <source>
        <dbReference type="Proteomes" id="UP000017396"/>
    </source>
</evidence>
<reference evidence="3 4" key="1">
    <citation type="journal article" date="2013" name="PLoS ONE">
        <title>Cultivation and Complete Genome Sequencing of Gloeobacter kilaueensis sp. nov., from a Lava Cave in Kilauea Caldera, Hawai'i.</title>
        <authorList>
            <person name="Saw J.H."/>
            <person name="Schatz M."/>
            <person name="Brown M.V."/>
            <person name="Kunkel D.D."/>
            <person name="Foster J.S."/>
            <person name="Shick H."/>
            <person name="Christensen S."/>
            <person name="Hou S."/>
            <person name="Wan X."/>
            <person name="Donachie S.P."/>
        </authorList>
    </citation>
    <scope>NUCLEOTIDE SEQUENCE [LARGE SCALE GENOMIC DNA]</scope>
    <source>
        <strain evidence="4">JS</strain>
    </source>
</reference>
<evidence type="ECO:0008006" key="5">
    <source>
        <dbReference type="Google" id="ProtNLM"/>
    </source>
</evidence>
<proteinExistence type="predicted"/>
<protein>
    <recommendedName>
        <fullName evidence="5">DUF928 domain-containing protein</fullName>
    </recommendedName>
</protein>
<feature type="signal peptide" evidence="2">
    <location>
        <begin position="1"/>
        <end position="22"/>
    </location>
</feature>
<gene>
    <name evidence="3" type="ORF">GKIL_1870</name>
</gene>
<keyword evidence="4" id="KW-1185">Reference proteome</keyword>
<evidence type="ECO:0000256" key="2">
    <source>
        <dbReference type="SAM" id="SignalP"/>
    </source>
</evidence>
<dbReference type="RefSeq" id="WP_023173241.1">
    <property type="nucleotide sequence ID" value="NC_022600.1"/>
</dbReference>
<dbReference type="Pfam" id="PF06051">
    <property type="entry name" value="DUF928"/>
    <property type="match status" value="1"/>
</dbReference>
<dbReference type="KEGG" id="glj:GKIL_1870"/>
<dbReference type="EMBL" id="CP003587">
    <property type="protein sequence ID" value="AGY58116.1"/>
    <property type="molecule type" value="Genomic_DNA"/>
</dbReference>
<dbReference type="STRING" id="1183438.GKIL_1870"/>
<sequence length="257" mass="28131">MKKHCLLIVLLFGGAFFSPVLAQPSTRPEPKPPASPPAPRPVQTTASVDVLTFLRSPDRSLPITRTHTELRSDSCFAAGSPPLTALVPRSTPARTATGHPTFIWYLPATADGGRPVHFQLDAINSNSTRLVYETRYAAGELAPGLVHLTLPRQISALTPGQLYRWSVSVLCEPDDPSASASISAWVLRELPSPAWLARQQKSDALERLRLNAVAGYWYETLAALLPRQSDQVQHYWQQLLSEEGLSAVALRSPTQQP</sequence>